<dbReference type="InterPro" id="IPR001623">
    <property type="entry name" value="DnaJ_domain"/>
</dbReference>
<dbReference type="PANTHER" id="PTHR43096:SF52">
    <property type="entry name" value="DNAJ HOMOLOG 1, MITOCHONDRIAL-RELATED"/>
    <property type="match status" value="1"/>
</dbReference>
<feature type="region of interest" description="Disordered" evidence="3">
    <location>
        <begin position="24"/>
        <end position="44"/>
    </location>
</feature>
<dbReference type="InterPro" id="IPR036869">
    <property type="entry name" value="J_dom_sf"/>
</dbReference>
<dbReference type="GO" id="GO:0005737">
    <property type="term" value="C:cytoplasm"/>
    <property type="evidence" value="ECO:0007669"/>
    <property type="project" value="TreeGrafter"/>
</dbReference>
<dbReference type="Gene3D" id="1.10.287.110">
    <property type="entry name" value="DnaJ domain"/>
    <property type="match status" value="1"/>
</dbReference>
<dbReference type="CDD" id="cd06257">
    <property type="entry name" value="DnaJ"/>
    <property type="match status" value="1"/>
</dbReference>
<dbReference type="RefSeq" id="WP_037161050.1">
    <property type="nucleotide sequence ID" value="NZ_CAJXID010000006.1"/>
</dbReference>
<dbReference type="InterPro" id="IPR018253">
    <property type="entry name" value="DnaJ_domain_CS"/>
</dbReference>
<dbReference type="OrthoDB" id="9779889at2"/>
<feature type="region of interest" description="Disordered" evidence="3">
    <location>
        <begin position="145"/>
        <end position="194"/>
    </location>
</feature>
<evidence type="ECO:0000313" key="6">
    <source>
        <dbReference type="Proteomes" id="UP000052167"/>
    </source>
</evidence>
<dbReference type="GO" id="GO:0051082">
    <property type="term" value="F:unfolded protein binding"/>
    <property type="evidence" value="ECO:0007669"/>
    <property type="project" value="InterPro"/>
</dbReference>
<dbReference type="Gene3D" id="2.60.260.20">
    <property type="entry name" value="Urease metallochaperone UreE, N-terminal domain"/>
    <property type="match status" value="2"/>
</dbReference>
<dbReference type="PANTHER" id="PTHR43096">
    <property type="entry name" value="DNAJ HOMOLOG 1, MITOCHONDRIAL-RELATED"/>
    <property type="match status" value="1"/>
</dbReference>
<keyword evidence="6" id="KW-1185">Reference proteome</keyword>
<dbReference type="Pfam" id="PF00226">
    <property type="entry name" value="DnaJ"/>
    <property type="match status" value="1"/>
</dbReference>
<dbReference type="SUPFAM" id="SSF46565">
    <property type="entry name" value="Chaperone J-domain"/>
    <property type="match status" value="1"/>
</dbReference>
<dbReference type="Proteomes" id="UP000052167">
    <property type="component" value="Unassembled WGS sequence"/>
</dbReference>
<organism evidence="5 6">
    <name type="scientific">Pseudorhizobium pelagicum</name>
    <dbReference type="NCBI Taxonomy" id="1509405"/>
    <lineage>
        <taxon>Bacteria</taxon>
        <taxon>Pseudomonadati</taxon>
        <taxon>Pseudomonadota</taxon>
        <taxon>Alphaproteobacteria</taxon>
        <taxon>Hyphomicrobiales</taxon>
        <taxon>Rhizobiaceae</taxon>
        <taxon>Rhizobium/Agrobacterium group</taxon>
        <taxon>Pseudorhizobium</taxon>
    </lineage>
</organism>
<evidence type="ECO:0000259" key="4">
    <source>
        <dbReference type="PROSITE" id="PS50076"/>
    </source>
</evidence>
<dbReference type="AlphaFoldDB" id="A0A922TB38"/>
<proteinExistence type="predicted"/>
<feature type="coiled-coil region" evidence="2">
    <location>
        <begin position="78"/>
        <end position="122"/>
    </location>
</feature>
<reference evidence="5 6" key="1">
    <citation type="submission" date="2014-06" db="EMBL/GenBank/DDBJ databases">
        <title>Rhizobium pelagicum/R2-400B4.</title>
        <authorList>
            <person name="Kimes N.E."/>
            <person name="Lopez-Perez M."/>
        </authorList>
    </citation>
    <scope>NUCLEOTIDE SEQUENCE [LARGE SCALE GENOMIC DNA]</scope>
    <source>
        <strain evidence="5 6">R2-400B4</strain>
    </source>
</reference>
<gene>
    <name evidence="5" type="ORF">GV68_01480</name>
</gene>
<comment type="caution">
    <text evidence="5">The sequence shown here is derived from an EMBL/GenBank/DDBJ whole genome shotgun (WGS) entry which is preliminary data.</text>
</comment>
<dbReference type="PROSITE" id="PS00636">
    <property type="entry name" value="DNAJ_1"/>
    <property type="match status" value="1"/>
</dbReference>
<feature type="domain" description="J" evidence="4">
    <location>
        <begin position="3"/>
        <end position="68"/>
    </location>
</feature>
<dbReference type="GO" id="GO:0042026">
    <property type="term" value="P:protein refolding"/>
    <property type="evidence" value="ECO:0007669"/>
    <property type="project" value="TreeGrafter"/>
</dbReference>
<name>A0A922TB38_9HYPH</name>
<evidence type="ECO:0000313" key="5">
    <source>
        <dbReference type="EMBL" id="KEQ10979.1"/>
    </source>
</evidence>
<evidence type="ECO:0000256" key="3">
    <source>
        <dbReference type="SAM" id="MobiDB-lite"/>
    </source>
</evidence>
<dbReference type="CDD" id="cd10747">
    <property type="entry name" value="DnaJ_C"/>
    <property type="match status" value="1"/>
</dbReference>
<accession>A0A922TB38</accession>
<dbReference type="Pfam" id="PF01556">
    <property type="entry name" value="DnaJ_C"/>
    <property type="match status" value="1"/>
</dbReference>
<dbReference type="PROSITE" id="PS50076">
    <property type="entry name" value="DNAJ_2"/>
    <property type="match status" value="1"/>
</dbReference>
<keyword evidence="1" id="KW-0143">Chaperone</keyword>
<evidence type="ECO:0000256" key="2">
    <source>
        <dbReference type="SAM" id="Coils"/>
    </source>
</evidence>
<dbReference type="InterPro" id="IPR008971">
    <property type="entry name" value="HSP40/DnaJ_pept-bd"/>
</dbReference>
<feature type="compositionally biased region" description="Low complexity" evidence="3">
    <location>
        <begin position="145"/>
        <end position="181"/>
    </location>
</feature>
<sequence length="391" mass="41985">MRDPYSVLGVQRTADADEIKSAWRSKAKSIHPDHNQDDPTATSRFAEVGRAYDVLKDPERRRRYDRAADAHQTILQQRQAAREAAERAAASKANAEKVMEELARANAQRAQAQATAKAQAKADAGAAGEPAEDMVERIFGAAGDPKAKTAGAAPGASSGAQQKASQTAPNAGAGAGAEVGEQPSAEDNAKPDADVEPQPLAVQAVDLIASLVRRIRGVPSGPEKAPDHSVVAVATLDDLLKLNWLTITLPEDREVRLPLEAGMTDGHTARLKGQGLKVQGMQRGDLLVTMRIKPDSRFRVDGFDLHTVLPISLEDAVLGTERDVETPEGVRSVTIPAWSGSDRTIALEGLGLHNDEGGRGSFIVEIRVLLHEKPDEKITDLMRHMREGLYI</sequence>
<keyword evidence="2" id="KW-0175">Coiled coil</keyword>
<dbReference type="PRINTS" id="PR00625">
    <property type="entry name" value="JDOMAIN"/>
</dbReference>
<dbReference type="InterPro" id="IPR002939">
    <property type="entry name" value="DnaJ_C"/>
</dbReference>
<dbReference type="EMBL" id="JOKJ01000001">
    <property type="protein sequence ID" value="KEQ10979.1"/>
    <property type="molecule type" value="Genomic_DNA"/>
</dbReference>
<protein>
    <submittedName>
        <fullName evidence="5">Molecular chaperone DnaJ</fullName>
    </submittedName>
</protein>
<evidence type="ECO:0000256" key="1">
    <source>
        <dbReference type="ARBA" id="ARBA00023186"/>
    </source>
</evidence>
<dbReference type="SMART" id="SM00271">
    <property type="entry name" value="DnaJ"/>
    <property type="match status" value="1"/>
</dbReference>
<dbReference type="SUPFAM" id="SSF49493">
    <property type="entry name" value="HSP40/DnaJ peptide-binding domain"/>
    <property type="match status" value="2"/>
</dbReference>